<reference evidence="3 4" key="1">
    <citation type="submission" date="2015-01" db="EMBL/GenBank/DDBJ databases">
        <title>The Genome Sequence of Fonsecaea multimorphosa CBS 102226.</title>
        <authorList>
            <consortium name="The Broad Institute Genomics Platform"/>
            <person name="Cuomo C."/>
            <person name="de Hoog S."/>
            <person name="Gorbushina A."/>
            <person name="Stielow B."/>
            <person name="Teixiera M."/>
            <person name="Abouelleil A."/>
            <person name="Chapman S.B."/>
            <person name="Priest M."/>
            <person name="Young S.K."/>
            <person name="Wortman J."/>
            <person name="Nusbaum C."/>
            <person name="Birren B."/>
        </authorList>
    </citation>
    <scope>NUCLEOTIDE SEQUENCE [LARGE SCALE GENOMIC DNA]</scope>
    <source>
        <strain evidence="3 4">CBS 102226</strain>
    </source>
</reference>
<gene>
    <name evidence="3" type="ORF">Z520_11139</name>
</gene>
<evidence type="ECO:0000313" key="4">
    <source>
        <dbReference type="Proteomes" id="UP000053411"/>
    </source>
</evidence>
<name>A0A0D2JIS1_9EURO</name>
<sequence length="203" mass="22521">MATCRTSIILTMLLSLLQVSARPASETPTPTPTPQLCSPLGHPDLKCGDRFTCEKGWPSETGNYGLNNLTVKLRARDAPLRVILLGENGTKFANNEHPSYQRRSPVAPQSQGSEGALVVGMPGLVIGPQCCRPTVECYKFFNDEVKLDGVDHNGRLLIDDLNDWKKAECCMSDFQQSQSWCLFPPARNRWIEWHEPPGCADVH</sequence>
<evidence type="ECO:0000256" key="1">
    <source>
        <dbReference type="SAM" id="MobiDB-lite"/>
    </source>
</evidence>
<evidence type="ECO:0000256" key="2">
    <source>
        <dbReference type="SAM" id="SignalP"/>
    </source>
</evidence>
<organism evidence="3 4">
    <name type="scientific">Fonsecaea multimorphosa CBS 102226</name>
    <dbReference type="NCBI Taxonomy" id="1442371"/>
    <lineage>
        <taxon>Eukaryota</taxon>
        <taxon>Fungi</taxon>
        <taxon>Dikarya</taxon>
        <taxon>Ascomycota</taxon>
        <taxon>Pezizomycotina</taxon>
        <taxon>Eurotiomycetes</taxon>
        <taxon>Chaetothyriomycetidae</taxon>
        <taxon>Chaetothyriales</taxon>
        <taxon>Herpotrichiellaceae</taxon>
        <taxon>Fonsecaea</taxon>
    </lineage>
</organism>
<dbReference type="OrthoDB" id="4125108at2759"/>
<feature type="chain" id="PRO_5002256076" evidence="2">
    <location>
        <begin position="22"/>
        <end position="203"/>
    </location>
</feature>
<dbReference type="RefSeq" id="XP_016627205.1">
    <property type="nucleotide sequence ID" value="XM_016781628.1"/>
</dbReference>
<feature type="region of interest" description="Disordered" evidence="1">
    <location>
        <begin position="94"/>
        <end position="113"/>
    </location>
</feature>
<keyword evidence="4" id="KW-1185">Reference proteome</keyword>
<accession>A0A0D2JIS1</accession>
<dbReference type="Proteomes" id="UP000053411">
    <property type="component" value="Unassembled WGS sequence"/>
</dbReference>
<proteinExistence type="predicted"/>
<keyword evidence="2" id="KW-0732">Signal</keyword>
<dbReference type="AlphaFoldDB" id="A0A0D2JIS1"/>
<feature type="signal peptide" evidence="2">
    <location>
        <begin position="1"/>
        <end position="21"/>
    </location>
</feature>
<dbReference type="GeneID" id="27716885"/>
<evidence type="ECO:0000313" key="3">
    <source>
        <dbReference type="EMBL" id="KIX93082.1"/>
    </source>
</evidence>
<dbReference type="VEuPathDB" id="FungiDB:Z520_11139"/>
<dbReference type="EMBL" id="KN848097">
    <property type="protein sequence ID" value="KIX93082.1"/>
    <property type="molecule type" value="Genomic_DNA"/>
</dbReference>
<protein>
    <submittedName>
        <fullName evidence="3">Uncharacterized protein</fullName>
    </submittedName>
</protein>